<evidence type="ECO:0000313" key="2">
    <source>
        <dbReference type="Proteomes" id="UP000295497"/>
    </source>
</evidence>
<proteinExistence type="predicted"/>
<dbReference type="Proteomes" id="UP000295497">
    <property type="component" value="Chromosome"/>
</dbReference>
<dbReference type="RefSeq" id="WP_129578434.1">
    <property type="nucleotide sequence ID" value="NZ_CP012672.1"/>
</dbReference>
<name>A0A4P2QYP5_SORCE</name>
<dbReference type="AlphaFoldDB" id="A0A4P2QYP5"/>
<dbReference type="EMBL" id="CP012672">
    <property type="protein sequence ID" value="AUX35406.1"/>
    <property type="molecule type" value="Genomic_DNA"/>
</dbReference>
<organism evidence="1 2">
    <name type="scientific">Sorangium cellulosum</name>
    <name type="common">Polyangium cellulosum</name>
    <dbReference type="NCBI Taxonomy" id="56"/>
    <lineage>
        <taxon>Bacteria</taxon>
        <taxon>Pseudomonadati</taxon>
        <taxon>Myxococcota</taxon>
        <taxon>Polyangia</taxon>
        <taxon>Polyangiales</taxon>
        <taxon>Polyangiaceae</taxon>
        <taxon>Sorangium</taxon>
    </lineage>
</organism>
<gene>
    <name evidence="1" type="ORF">SOCE836_075980</name>
</gene>
<protein>
    <recommendedName>
        <fullName evidence="3">Heterocycloanthracin/sonorensin family bacteriocin</fullName>
    </recommendedName>
</protein>
<evidence type="ECO:0000313" key="1">
    <source>
        <dbReference type="EMBL" id="AUX35406.1"/>
    </source>
</evidence>
<sequence length="85" mass="8863">MSDSNNGNGAPKDLDVSVKELRNAIDELSSRLEAMDVANPASYCGGYCGHHCGGYCGGYCGHRCGGYCGGYCGHRCGGYCGHRCS</sequence>
<reference evidence="1 2" key="1">
    <citation type="submission" date="2015-09" db="EMBL/GenBank/DDBJ databases">
        <title>Sorangium comparison.</title>
        <authorList>
            <person name="Zaburannyi N."/>
            <person name="Bunk B."/>
            <person name="Overmann J."/>
            <person name="Mueller R."/>
        </authorList>
    </citation>
    <scope>NUCLEOTIDE SEQUENCE [LARGE SCALE GENOMIC DNA]</scope>
    <source>
        <strain evidence="1 2">So ce836</strain>
    </source>
</reference>
<evidence type="ECO:0008006" key="3">
    <source>
        <dbReference type="Google" id="ProtNLM"/>
    </source>
</evidence>
<accession>A0A4P2QYP5</accession>